<name>A0ABR3RUH9_9PLEO</name>
<dbReference type="SUPFAM" id="SSF54518">
    <property type="entry name" value="Tubby C-terminal domain-like"/>
    <property type="match status" value="1"/>
</dbReference>
<organism evidence="2 3">
    <name type="scientific">Paraconiothyrium brasiliense</name>
    <dbReference type="NCBI Taxonomy" id="300254"/>
    <lineage>
        <taxon>Eukaryota</taxon>
        <taxon>Fungi</taxon>
        <taxon>Dikarya</taxon>
        <taxon>Ascomycota</taxon>
        <taxon>Pezizomycotina</taxon>
        <taxon>Dothideomycetes</taxon>
        <taxon>Pleosporomycetidae</taxon>
        <taxon>Pleosporales</taxon>
        <taxon>Massarineae</taxon>
        <taxon>Didymosphaeriaceae</taxon>
        <taxon>Paraconiothyrium</taxon>
    </lineage>
</organism>
<keyword evidence="3" id="KW-1185">Reference proteome</keyword>
<sequence length="219" mass="24313">MSPPLPTSLPPLPAPGLVFHNANYLAQTPVLLLVKESPSNWSGRYALTITHQGAPYLEAREEQRREMVFRTPTGEELLRVVKQVHKWSGRGEEYHGMRPDGSEAWHVKLHRGMKGTDYRLTVFRTPYAEETMLVQNKVLEQDKGILWNGFVVATMSMHEKWKHLHREDLVNVAPGMDILLALGVCFVRYDKQKTDAKTAAANANAANAGSSAAAAAVSG</sequence>
<evidence type="ECO:0000256" key="1">
    <source>
        <dbReference type="ARBA" id="ARBA00005437"/>
    </source>
</evidence>
<dbReference type="InterPro" id="IPR007612">
    <property type="entry name" value="LOR"/>
</dbReference>
<accession>A0ABR3RUH9</accession>
<evidence type="ECO:0000313" key="3">
    <source>
        <dbReference type="Proteomes" id="UP001521785"/>
    </source>
</evidence>
<comment type="similarity">
    <text evidence="1">Belongs to the LOR family.</text>
</comment>
<gene>
    <name evidence="2" type="ORF">SLS60_003014</name>
</gene>
<reference evidence="2 3" key="1">
    <citation type="submission" date="2024-02" db="EMBL/GenBank/DDBJ databases">
        <title>De novo assembly and annotation of 12 fungi associated with fruit tree decline syndrome in Ontario, Canada.</title>
        <authorList>
            <person name="Sulman M."/>
            <person name="Ellouze W."/>
            <person name="Ilyukhin E."/>
        </authorList>
    </citation>
    <scope>NUCLEOTIDE SEQUENCE [LARGE SCALE GENOMIC DNA]</scope>
    <source>
        <strain evidence="2 3">M42-189</strain>
    </source>
</reference>
<proteinExistence type="inferred from homology"/>
<protein>
    <recommendedName>
        <fullName evidence="4">Tubby C-terminal-like domain-containing protein</fullName>
    </recommendedName>
</protein>
<dbReference type="Gene3D" id="2.40.160.200">
    <property type="entry name" value="LURP1-related"/>
    <property type="match status" value="1"/>
</dbReference>
<comment type="caution">
    <text evidence="2">The sequence shown here is derived from an EMBL/GenBank/DDBJ whole genome shotgun (WGS) entry which is preliminary data.</text>
</comment>
<dbReference type="Proteomes" id="UP001521785">
    <property type="component" value="Unassembled WGS sequence"/>
</dbReference>
<evidence type="ECO:0000313" key="2">
    <source>
        <dbReference type="EMBL" id="KAL1608075.1"/>
    </source>
</evidence>
<dbReference type="InterPro" id="IPR038595">
    <property type="entry name" value="LOR_sf"/>
</dbReference>
<dbReference type="InterPro" id="IPR025659">
    <property type="entry name" value="Tubby-like_C"/>
</dbReference>
<dbReference type="EMBL" id="JAKJXO020000003">
    <property type="protein sequence ID" value="KAL1608075.1"/>
    <property type="molecule type" value="Genomic_DNA"/>
</dbReference>
<dbReference type="Pfam" id="PF04525">
    <property type="entry name" value="LOR"/>
    <property type="match status" value="1"/>
</dbReference>
<evidence type="ECO:0008006" key="4">
    <source>
        <dbReference type="Google" id="ProtNLM"/>
    </source>
</evidence>